<protein>
    <submittedName>
        <fullName evidence="2">Uncharacterized protein</fullName>
    </submittedName>
</protein>
<reference evidence="2" key="1">
    <citation type="submission" date="2021-04" db="EMBL/GenBank/DDBJ databases">
        <authorList>
            <person name="Hornung B."/>
        </authorList>
    </citation>
    <scope>NUCLEOTIDE SEQUENCE</scope>
    <source>
        <strain evidence="2">G5G6</strain>
    </source>
</reference>
<evidence type="ECO:0000313" key="2">
    <source>
        <dbReference type="EMBL" id="CAG4885028.1"/>
    </source>
</evidence>
<evidence type="ECO:0000313" key="3">
    <source>
        <dbReference type="Proteomes" id="UP000742786"/>
    </source>
</evidence>
<proteinExistence type="predicted"/>
<comment type="caution">
    <text evidence="2">The sequence shown here is derived from an EMBL/GenBank/DDBJ whole genome shotgun (WGS) entry which is preliminary data.</text>
</comment>
<sequence>MGATATGGRGRIHHRLTQNYDKTSLLIIPYLLFILISYFEVTIKYFIELSPSLILSFTVSSGFS</sequence>
<keyword evidence="1" id="KW-1133">Transmembrane helix</keyword>
<dbReference type="EMBL" id="CAJQUM010000001">
    <property type="protein sequence ID" value="CAG4885028.1"/>
    <property type="molecule type" value="Genomic_DNA"/>
</dbReference>
<organism evidence="2 3">
    <name type="scientific">Georgfuchsia toluolica</name>
    <dbReference type="NCBI Taxonomy" id="424218"/>
    <lineage>
        <taxon>Bacteria</taxon>
        <taxon>Pseudomonadati</taxon>
        <taxon>Pseudomonadota</taxon>
        <taxon>Betaproteobacteria</taxon>
        <taxon>Nitrosomonadales</taxon>
        <taxon>Sterolibacteriaceae</taxon>
        <taxon>Georgfuchsia</taxon>
    </lineage>
</organism>
<keyword evidence="1" id="KW-0472">Membrane</keyword>
<feature type="transmembrane region" description="Helical" evidence="1">
    <location>
        <begin position="27"/>
        <end position="47"/>
    </location>
</feature>
<gene>
    <name evidence="2" type="ORF">GTOL_12911</name>
</gene>
<name>A0A916NIW7_9PROT</name>
<keyword evidence="1" id="KW-0812">Transmembrane</keyword>
<dbReference type="AlphaFoldDB" id="A0A916NIW7"/>
<accession>A0A916NIW7</accession>
<keyword evidence="3" id="KW-1185">Reference proteome</keyword>
<dbReference type="Proteomes" id="UP000742786">
    <property type="component" value="Unassembled WGS sequence"/>
</dbReference>
<evidence type="ECO:0000256" key="1">
    <source>
        <dbReference type="SAM" id="Phobius"/>
    </source>
</evidence>